<keyword evidence="2" id="KW-1185">Reference proteome</keyword>
<dbReference type="AlphaFoldDB" id="A0A5C3Q504"/>
<reference evidence="1 2" key="1">
    <citation type="journal article" date="2019" name="Nat. Ecol. Evol.">
        <title>Megaphylogeny resolves global patterns of mushroom evolution.</title>
        <authorList>
            <person name="Varga T."/>
            <person name="Krizsan K."/>
            <person name="Foldi C."/>
            <person name="Dima B."/>
            <person name="Sanchez-Garcia M."/>
            <person name="Sanchez-Ramirez S."/>
            <person name="Szollosi G.J."/>
            <person name="Szarkandi J.G."/>
            <person name="Papp V."/>
            <person name="Albert L."/>
            <person name="Andreopoulos W."/>
            <person name="Angelini C."/>
            <person name="Antonin V."/>
            <person name="Barry K.W."/>
            <person name="Bougher N.L."/>
            <person name="Buchanan P."/>
            <person name="Buyck B."/>
            <person name="Bense V."/>
            <person name="Catcheside P."/>
            <person name="Chovatia M."/>
            <person name="Cooper J."/>
            <person name="Damon W."/>
            <person name="Desjardin D."/>
            <person name="Finy P."/>
            <person name="Geml J."/>
            <person name="Haridas S."/>
            <person name="Hughes K."/>
            <person name="Justo A."/>
            <person name="Karasinski D."/>
            <person name="Kautmanova I."/>
            <person name="Kiss B."/>
            <person name="Kocsube S."/>
            <person name="Kotiranta H."/>
            <person name="LaButti K.M."/>
            <person name="Lechner B.E."/>
            <person name="Liimatainen K."/>
            <person name="Lipzen A."/>
            <person name="Lukacs Z."/>
            <person name="Mihaltcheva S."/>
            <person name="Morgado L.N."/>
            <person name="Niskanen T."/>
            <person name="Noordeloos M.E."/>
            <person name="Ohm R.A."/>
            <person name="Ortiz-Santana B."/>
            <person name="Ovrebo C."/>
            <person name="Racz N."/>
            <person name="Riley R."/>
            <person name="Savchenko A."/>
            <person name="Shiryaev A."/>
            <person name="Soop K."/>
            <person name="Spirin V."/>
            <person name="Szebenyi C."/>
            <person name="Tomsovsky M."/>
            <person name="Tulloss R.E."/>
            <person name="Uehling J."/>
            <person name="Grigoriev I.V."/>
            <person name="Vagvolgyi C."/>
            <person name="Papp T."/>
            <person name="Martin F.M."/>
            <person name="Miettinen O."/>
            <person name="Hibbett D.S."/>
            <person name="Nagy L.G."/>
        </authorList>
    </citation>
    <scope>NUCLEOTIDE SEQUENCE [LARGE SCALE GENOMIC DNA]</scope>
    <source>
        <strain evidence="1 2">CBS 309.79</strain>
    </source>
</reference>
<evidence type="ECO:0000313" key="2">
    <source>
        <dbReference type="Proteomes" id="UP000305067"/>
    </source>
</evidence>
<organism evidence="1 2">
    <name type="scientific">Pterulicium gracile</name>
    <dbReference type="NCBI Taxonomy" id="1884261"/>
    <lineage>
        <taxon>Eukaryota</taxon>
        <taxon>Fungi</taxon>
        <taxon>Dikarya</taxon>
        <taxon>Basidiomycota</taxon>
        <taxon>Agaricomycotina</taxon>
        <taxon>Agaricomycetes</taxon>
        <taxon>Agaricomycetidae</taxon>
        <taxon>Agaricales</taxon>
        <taxon>Pleurotineae</taxon>
        <taxon>Pterulaceae</taxon>
        <taxon>Pterulicium</taxon>
    </lineage>
</organism>
<name>A0A5C3Q504_9AGAR</name>
<protein>
    <submittedName>
        <fullName evidence="1">Uncharacterized protein</fullName>
    </submittedName>
</protein>
<accession>A0A5C3Q504</accession>
<sequence>MFFETMHRHTRVNNLVNLPVASPTSTAPTSPLKTEKDKILFKFSTKSATEMYLAGVDPVSDSLWTSLCCFTYTPCGACAHRAPSTGSISLVSIRAGLGAAHGRVGHFKMRGGSAIRPKRLWYSVVANEYSLDLVAGRDRSTGGTVQPREVSRLLRRPTEEGPATGTDVSLFAVVDREDAAVHSRLFLNSNRLVAVSSVATSGPLVLYLYRAAPARYGALIFCDTDVSPYHGPWVRTREEAKVRSLTQILTKSSMMLIPEATKRSPRLNPSPQVKFRDQPLPVWSKSSPCSKGRASSMVKGLRQDFAHIALDTSSTVERISLSIVHYIVQGRSALFTVTEETRKNSRLES</sequence>
<proteinExistence type="predicted"/>
<gene>
    <name evidence="1" type="ORF">BDV98DRAFT_587049</name>
</gene>
<evidence type="ECO:0000313" key="1">
    <source>
        <dbReference type="EMBL" id="TFK95450.1"/>
    </source>
</evidence>
<dbReference type="Proteomes" id="UP000305067">
    <property type="component" value="Unassembled WGS sequence"/>
</dbReference>
<dbReference type="EMBL" id="ML178884">
    <property type="protein sequence ID" value="TFK95450.1"/>
    <property type="molecule type" value="Genomic_DNA"/>
</dbReference>